<protein>
    <submittedName>
        <fullName evidence="2">Uncharacterized protein</fullName>
    </submittedName>
</protein>
<dbReference type="Proteomes" id="UP000266841">
    <property type="component" value="Unassembled WGS sequence"/>
</dbReference>
<feature type="compositionally biased region" description="Basic and acidic residues" evidence="1">
    <location>
        <begin position="562"/>
        <end position="572"/>
    </location>
</feature>
<feature type="region of interest" description="Disordered" evidence="1">
    <location>
        <begin position="552"/>
        <end position="572"/>
    </location>
</feature>
<evidence type="ECO:0000256" key="1">
    <source>
        <dbReference type="SAM" id="MobiDB-lite"/>
    </source>
</evidence>
<feature type="region of interest" description="Disordered" evidence="1">
    <location>
        <begin position="84"/>
        <end position="116"/>
    </location>
</feature>
<name>K0QZG8_THAOC</name>
<dbReference type="EMBL" id="AGNL01048868">
    <property type="protein sequence ID" value="EJK45048.1"/>
    <property type="molecule type" value="Genomic_DNA"/>
</dbReference>
<reference evidence="2 3" key="1">
    <citation type="journal article" date="2012" name="Genome Biol.">
        <title>Genome and low-iron response of an oceanic diatom adapted to chronic iron limitation.</title>
        <authorList>
            <person name="Lommer M."/>
            <person name="Specht M."/>
            <person name="Roy A.S."/>
            <person name="Kraemer L."/>
            <person name="Andreson R."/>
            <person name="Gutowska M.A."/>
            <person name="Wolf J."/>
            <person name="Bergner S.V."/>
            <person name="Schilhabel M.B."/>
            <person name="Klostermeier U.C."/>
            <person name="Beiko R.G."/>
            <person name="Rosenstiel P."/>
            <person name="Hippler M."/>
            <person name="Laroche J."/>
        </authorList>
    </citation>
    <scope>NUCLEOTIDE SEQUENCE [LARGE SCALE GENOMIC DNA]</scope>
    <source>
        <strain evidence="2 3">CCMP1005</strain>
    </source>
</reference>
<gene>
    <name evidence="2" type="ORF">THAOC_36362</name>
</gene>
<keyword evidence="3" id="KW-1185">Reference proteome</keyword>
<evidence type="ECO:0000313" key="3">
    <source>
        <dbReference type="Proteomes" id="UP000266841"/>
    </source>
</evidence>
<evidence type="ECO:0000313" key="2">
    <source>
        <dbReference type="EMBL" id="EJK45048.1"/>
    </source>
</evidence>
<proteinExistence type="predicted"/>
<dbReference type="AlphaFoldDB" id="K0QZG8"/>
<feature type="non-terminal residue" evidence="2">
    <location>
        <position position="1"/>
    </location>
</feature>
<sequence length="572" mass="63863">AVGISGPLLEKIIRAFRERERQDCPARTGETARVCRHRYSQFAGPAPDAKPSRSQSTEVVKADSPTIILGFKCIHNETKFWHPTEKPDVGIKNRKKKRTQVDSDDASDVGNCDDYALPKEDRKKELERLKNRLAQSNTTTLTVLLKRMDDVGELLADGIQELNSLDEMNAMPEIEPSVMNEIMNRDERIDKLIRVRKLLFLVDDSLESNRRRKAKDEFEQRYPSTLTAERLEEVLGSKILSRRIDDVTDSSYTVAGVVFKSGEDAQAWLSLFPPDMPFRMVERHDETPAFRAVPESDHGAQDVHCTLPWEGHRSLPARTTRSSGWAPMFKNTKIFEGSVNRSTLNTCKKDLAKVMSRFQKDINSVYPRSRSKTAVASNAVLSDILLRGNSHAVGFIESWMPFYRFLAKSGMSKGDAWDTVLAYRSLNNHVFWDLAENVAVLREIGHEGTDGEKLFAIIKCAAELDEYAQHEWIQPFRAGGTADRVYAAGCLGGLADASVEWGAIRLGNVREPAREDPAAGALIPGASRGGVVGGIIYGNVMGADEVDDAVRDRKTHGWSRPGRRDHGGFLPP</sequence>
<organism evidence="2 3">
    <name type="scientific">Thalassiosira oceanica</name>
    <name type="common">Marine diatom</name>
    <dbReference type="NCBI Taxonomy" id="159749"/>
    <lineage>
        <taxon>Eukaryota</taxon>
        <taxon>Sar</taxon>
        <taxon>Stramenopiles</taxon>
        <taxon>Ochrophyta</taxon>
        <taxon>Bacillariophyta</taxon>
        <taxon>Coscinodiscophyceae</taxon>
        <taxon>Thalassiosirophycidae</taxon>
        <taxon>Thalassiosirales</taxon>
        <taxon>Thalassiosiraceae</taxon>
        <taxon>Thalassiosira</taxon>
    </lineage>
</organism>
<comment type="caution">
    <text evidence="2">The sequence shown here is derived from an EMBL/GenBank/DDBJ whole genome shotgun (WGS) entry which is preliminary data.</text>
</comment>
<accession>K0QZG8</accession>